<dbReference type="AlphaFoldDB" id="U1GT42"/>
<feature type="binding site" evidence="1">
    <location>
        <begin position="89"/>
        <end position="91"/>
    </location>
    <ligand>
        <name>S-adenosyl-L-methionine</name>
        <dbReference type="ChEBI" id="CHEBI:59789"/>
    </ligand>
</feature>
<dbReference type="GO" id="GO:0032259">
    <property type="term" value="P:methylation"/>
    <property type="evidence" value="ECO:0007669"/>
    <property type="project" value="UniProtKB-KW"/>
</dbReference>
<dbReference type="Gene3D" id="3.40.50.150">
    <property type="entry name" value="Vaccinia Virus protein VP39"/>
    <property type="match status" value="1"/>
</dbReference>
<organism evidence="2 3">
    <name type="scientific">Endocarpon pusillum (strain Z07020 / HMAS-L-300199)</name>
    <name type="common">Lichen-forming fungus</name>
    <dbReference type="NCBI Taxonomy" id="1263415"/>
    <lineage>
        <taxon>Eukaryota</taxon>
        <taxon>Fungi</taxon>
        <taxon>Dikarya</taxon>
        <taxon>Ascomycota</taxon>
        <taxon>Pezizomycotina</taxon>
        <taxon>Eurotiomycetes</taxon>
        <taxon>Chaetothyriomycetidae</taxon>
        <taxon>Verrucariales</taxon>
        <taxon>Verrucariaceae</taxon>
        <taxon>Endocarpon</taxon>
    </lineage>
</organism>
<comment type="subcellular location">
    <subcellularLocation>
        <location evidence="1">Cytoplasm</location>
    </subcellularLocation>
</comment>
<protein>
    <recommendedName>
        <fullName evidence="1">Protein-lysine N-methyltransferase EFM6</fullName>
        <ecNumber evidence="1">2.1.1.-</ecNumber>
    </recommendedName>
    <alternativeName>
        <fullName evidence="1">Elongation factor methyltransferase 6</fullName>
    </alternativeName>
</protein>
<dbReference type="PANTHER" id="PTHR14614">
    <property type="entry name" value="HEPATOCELLULAR CARCINOMA-ASSOCIATED ANTIGEN"/>
    <property type="match status" value="1"/>
</dbReference>
<dbReference type="GO" id="GO:0005829">
    <property type="term" value="C:cytosol"/>
    <property type="evidence" value="ECO:0007669"/>
    <property type="project" value="TreeGrafter"/>
</dbReference>
<dbReference type="InterPro" id="IPR019410">
    <property type="entry name" value="Methyltransf_16"/>
</dbReference>
<dbReference type="Proteomes" id="UP000019373">
    <property type="component" value="Unassembled WGS sequence"/>
</dbReference>
<evidence type="ECO:0000256" key="1">
    <source>
        <dbReference type="HAMAP-Rule" id="MF_03198"/>
    </source>
</evidence>
<evidence type="ECO:0000313" key="2">
    <source>
        <dbReference type="EMBL" id="ERF75156.1"/>
    </source>
</evidence>
<gene>
    <name evidence="1" type="primary">EFM6</name>
    <name evidence="2" type="ORF">EPUS_06196</name>
</gene>
<dbReference type="SUPFAM" id="SSF53335">
    <property type="entry name" value="S-adenosyl-L-methionine-dependent methyltransferases"/>
    <property type="match status" value="1"/>
</dbReference>
<sequence>MAEEHSYQLSLTEHDPLPGLESFVPVRASKPPSTTTISFNDLLQPPLLLHENLKQGCGGQLWPAGMVLARYMLHAHRHNIADKTIIELGAGGGLVGLAVARGSQITKPLIITDQLPMLGLMQQNIALNSLENRVIAGRLDWGTSISPSLEAHFSTHALLPDERFPDVVLAADCVYFEPAFPLLLQTMHRLLGPETLCYFCFMKRRKADWRFIRDMKKQFEVVDAKYDDQHQDKRDGIYLYEVRRKPRSNAVQKELQRKTG</sequence>
<accession>U1GT42</accession>
<dbReference type="RefSeq" id="XP_007787503.1">
    <property type="nucleotide sequence ID" value="XM_007789313.1"/>
</dbReference>
<dbReference type="eggNOG" id="KOG2793">
    <property type="taxonomic scope" value="Eukaryota"/>
</dbReference>
<dbReference type="PANTHER" id="PTHR14614:SF152">
    <property type="entry name" value="PROTEIN-LYSINE N-METHYLTRANSFERASE EFM6"/>
    <property type="match status" value="1"/>
</dbReference>
<dbReference type="OMA" id="RRADMRF"/>
<dbReference type="OrthoDB" id="407325at2759"/>
<dbReference type="InterPro" id="IPR029063">
    <property type="entry name" value="SAM-dependent_MTases_sf"/>
</dbReference>
<proteinExistence type="inferred from homology"/>
<dbReference type="InterPro" id="IPR033684">
    <property type="entry name" value="EFM6"/>
</dbReference>
<dbReference type="HOGENOM" id="CLU_055721_2_1_1"/>
<keyword evidence="3" id="KW-1185">Reference proteome</keyword>
<reference evidence="3" key="1">
    <citation type="journal article" date="2014" name="BMC Genomics">
        <title>Genome characteristics reveal the impact of lichenization on lichen-forming fungus Endocarpon pusillum Hedwig (Verrucariales, Ascomycota).</title>
        <authorList>
            <person name="Wang Y.-Y."/>
            <person name="Liu B."/>
            <person name="Zhang X.-Y."/>
            <person name="Zhou Q.-M."/>
            <person name="Zhang T."/>
            <person name="Li H."/>
            <person name="Yu Y.-F."/>
            <person name="Zhang X.-L."/>
            <person name="Hao X.-Y."/>
            <person name="Wang M."/>
            <person name="Wang L."/>
            <person name="Wei J.-C."/>
        </authorList>
    </citation>
    <scope>NUCLEOTIDE SEQUENCE [LARGE SCALE GENOMIC DNA]</scope>
    <source>
        <strain evidence="3">Z07020 / HMAS-L-300199</strain>
    </source>
</reference>
<feature type="binding site" evidence="1">
    <location>
        <position position="62"/>
    </location>
    <ligand>
        <name>S-adenosyl-L-methionine</name>
        <dbReference type="ChEBI" id="CHEBI:59789"/>
    </ligand>
</feature>
<dbReference type="GeneID" id="19241140"/>
<name>U1GT42_ENDPU</name>
<dbReference type="EMBL" id="KE720818">
    <property type="protein sequence ID" value="ERF75156.1"/>
    <property type="molecule type" value="Genomic_DNA"/>
</dbReference>
<comment type="function">
    <text evidence="1">S-adenosyl-L-methionine-dependent protein-lysine N-methyltransferase that methylates elongation factor 1-alpha.</text>
</comment>
<keyword evidence="1" id="KW-0963">Cytoplasm</keyword>
<evidence type="ECO:0000313" key="3">
    <source>
        <dbReference type="Proteomes" id="UP000019373"/>
    </source>
</evidence>
<dbReference type="Pfam" id="PF10294">
    <property type="entry name" value="Methyltransf_16"/>
    <property type="match status" value="1"/>
</dbReference>
<feature type="binding site" evidence="1">
    <location>
        <position position="171"/>
    </location>
    <ligand>
        <name>S-adenosyl-L-methionine</name>
        <dbReference type="ChEBI" id="CHEBI:59789"/>
    </ligand>
</feature>
<dbReference type="HAMAP" id="MF_03198">
    <property type="entry name" value="Methyltr_EFM6"/>
    <property type="match status" value="1"/>
</dbReference>
<comment type="similarity">
    <text evidence="1">Belongs to the class I-like SAM-binding methyltransferase superfamily. METTL21 family. EFM6 subfamily.</text>
</comment>
<keyword evidence="1" id="KW-0808">Transferase</keyword>
<keyword evidence="1" id="KW-0489">Methyltransferase</keyword>
<keyword evidence="1" id="KW-0949">S-adenosyl-L-methionine</keyword>
<dbReference type="GO" id="GO:0016279">
    <property type="term" value="F:protein-lysine N-methyltransferase activity"/>
    <property type="evidence" value="ECO:0007669"/>
    <property type="project" value="UniProtKB-UniRule"/>
</dbReference>
<feature type="binding site" evidence="1">
    <location>
        <position position="141"/>
    </location>
    <ligand>
        <name>S-adenosyl-L-methionine</name>
        <dbReference type="ChEBI" id="CHEBI:59789"/>
    </ligand>
</feature>
<feature type="binding site" evidence="1">
    <location>
        <position position="113"/>
    </location>
    <ligand>
        <name>S-adenosyl-L-methionine</name>
        <dbReference type="ChEBI" id="CHEBI:59789"/>
    </ligand>
</feature>
<dbReference type="EC" id="2.1.1.-" evidence="1"/>